<keyword evidence="2" id="KW-1185">Reference proteome</keyword>
<dbReference type="InterPro" id="IPR028082">
    <property type="entry name" value="Peripla_BP_I"/>
</dbReference>
<reference evidence="1" key="1">
    <citation type="submission" date="2022-03" db="EMBL/GenBank/DDBJ databases">
        <title>De novo assembled genomes of Belliella spp. (Cyclobacteriaceae) strains.</title>
        <authorList>
            <person name="Szabo A."/>
            <person name="Korponai K."/>
            <person name="Felfoldi T."/>
        </authorList>
    </citation>
    <scope>NUCLEOTIDE SEQUENCE</scope>
    <source>
        <strain evidence="1">DSM 111903</strain>
    </source>
</reference>
<proteinExistence type="predicted"/>
<protein>
    <recommendedName>
        <fullName evidence="3">Leucine-binding protein domain-containing protein</fullName>
    </recommendedName>
</protein>
<dbReference type="EMBL" id="JAKZGO010000018">
    <property type="protein sequence ID" value="MCH7415229.1"/>
    <property type="molecule type" value="Genomic_DNA"/>
</dbReference>
<dbReference type="Gene3D" id="3.40.50.2300">
    <property type="match status" value="2"/>
</dbReference>
<gene>
    <name evidence="1" type="ORF">MM213_17145</name>
</gene>
<sequence length="379" mass="42551">MKKIGILLPKSSTHPYVGYDFFYGLNAFYAFHGGNNPSFFTSNIGFGVDDDLLFSETEKMFLEKNVDVVVVFAEHPKVDKIFPLASQFRRPILVVNAGAKYPVKWKAAEYVIFLNLGEMLSAKLVAKKGIVQSGVQKGINATNFYDGGYGMADGFYLGQESAGANILFNFISKHLEADFDSRSLIDFLEENQDPILIFSTYTGEILPLFLKAVEGFDQKITLVCSQATIHEIISNELGSKMALPEIIACSSLSPEWPSKGFQPINEYFKTEVKREASPFSYLGWDAGEVLQKLSSLANTGWTDCAQKLEQTSINGCRGALRFHLETGHFISDQYQFKIRGNKYKVIKIEVAEVLKEWEQMMESRPTPPQVGWFNTYLCS</sequence>
<dbReference type="Proteomes" id="UP001165430">
    <property type="component" value="Unassembled WGS sequence"/>
</dbReference>
<name>A0ABS9VFL5_9BACT</name>
<accession>A0ABS9VFL5</accession>
<comment type="caution">
    <text evidence="1">The sequence shown here is derived from an EMBL/GenBank/DDBJ whole genome shotgun (WGS) entry which is preliminary data.</text>
</comment>
<dbReference type="RefSeq" id="WP_241414124.1">
    <property type="nucleotide sequence ID" value="NZ_JAKZGO010000018.1"/>
</dbReference>
<evidence type="ECO:0000313" key="1">
    <source>
        <dbReference type="EMBL" id="MCH7415229.1"/>
    </source>
</evidence>
<organism evidence="1 2">
    <name type="scientific">Belliella alkalica</name>
    <dbReference type="NCBI Taxonomy" id="1730871"/>
    <lineage>
        <taxon>Bacteria</taxon>
        <taxon>Pseudomonadati</taxon>
        <taxon>Bacteroidota</taxon>
        <taxon>Cytophagia</taxon>
        <taxon>Cytophagales</taxon>
        <taxon>Cyclobacteriaceae</taxon>
        <taxon>Belliella</taxon>
    </lineage>
</organism>
<evidence type="ECO:0000313" key="2">
    <source>
        <dbReference type="Proteomes" id="UP001165430"/>
    </source>
</evidence>
<evidence type="ECO:0008006" key="3">
    <source>
        <dbReference type="Google" id="ProtNLM"/>
    </source>
</evidence>
<dbReference type="SUPFAM" id="SSF53822">
    <property type="entry name" value="Periplasmic binding protein-like I"/>
    <property type="match status" value="1"/>
</dbReference>